<keyword evidence="1" id="KW-0812">Transmembrane</keyword>
<protein>
    <submittedName>
        <fullName evidence="2">Uncharacterized protein</fullName>
    </submittedName>
</protein>
<dbReference type="AlphaFoldDB" id="A0A918HX15"/>
<proteinExistence type="predicted"/>
<evidence type="ECO:0000313" key="2">
    <source>
        <dbReference type="EMBL" id="GGU38768.1"/>
    </source>
</evidence>
<gene>
    <name evidence="2" type="ORF">GCM10010274_27750</name>
</gene>
<comment type="caution">
    <text evidence="2">The sequence shown here is derived from an EMBL/GenBank/DDBJ whole genome shotgun (WGS) entry which is preliminary data.</text>
</comment>
<keyword evidence="3" id="KW-1185">Reference proteome</keyword>
<name>A0A918HX15_9ACTN</name>
<evidence type="ECO:0000256" key="1">
    <source>
        <dbReference type="SAM" id="Phobius"/>
    </source>
</evidence>
<dbReference type="EMBL" id="BMTP01000006">
    <property type="protein sequence ID" value="GGU38768.1"/>
    <property type="molecule type" value="Genomic_DNA"/>
</dbReference>
<reference evidence="2" key="2">
    <citation type="submission" date="2020-09" db="EMBL/GenBank/DDBJ databases">
        <authorList>
            <person name="Sun Q."/>
            <person name="Ohkuma M."/>
        </authorList>
    </citation>
    <scope>NUCLEOTIDE SEQUENCE</scope>
    <source>
        <strain evidence="2">JCM 4391</strain>
    </source>
</reference>
<evidence type="ECO:0000313" key="3">
    <source>
        <dbReference type="Proteomes" id="UP000636661"/>
    </source>
</evidence>
<organism evidence="2 3">
    <name type="scientific">Streptomyces lavendofoliae</name>
    <dbReference type="NCBI Taxonomy" id="67314"/>
    <lineage>
        <taxon>Bacteria</taxon>
        <taxon>Bacillati</taxon>
        <taxon>Actinomycetota</taxon>
        <taxon>Actinomycetes</taxon>
        <taxon>Kitasatosporales</taxon>
        <taxon>Streptomycetaceae</taxon>
        <taxon>Streptomyces</taxon>
    </lineage>
</organism>
<sequence length="118" mass="11792">MFPATAGAEACPGAGMVGTPPVRRGFAGTGLRTTHPGASTCGGGAADEQSCRVPNSKEKLMLRRISLVLAGLLAVGFMAAAPAAAHGSDVEGCWASGGHVKAGDVKVKHFDATCWDVG</sequence>
<keyword evidence="1" id="KW-1133">Transmembrane helix</keyword>
<dbReference type="Proteomes" id="UP000636661">
    <property type="component" value="Unassembled WGS sequence"/>
</dbReference>
<reference evidence="2" key="1">
    <citation type="journal article" date="2014" name="Int. J. Syst. Evol. Microbiol.">
        <title>Complete genome sequence of Corynebacterium casei LMG S-19264T (=DSM 44701T), isolated from a smear-ripened cheese.</title>
        <authorList>
            <consortium name="US DOE Joint Genome Institute (JGI-PGF)"/>
            <person name="Walter F."/>
            <person name="Albersmeier A."/>
            <person name="Kalinowski J."/>
            <person name="Ruckert C."/>
        </authorList>
    </citation>
    <scope>NUCLEOTIDE SEQUENCE</scope>
    <source>
        <strain evidence="2">JCM 4391</strain>
    </source>
</reference>
<keyword evidence="1" id="KW-0472">Membrane</keyword>
<feature type="transmembrane region" description="Helical" evidence="1">
    <location>
        <begin position="65"/>
        <end position="85"/>
    </location>
</feature>
<accession>A0A918HX15</accession>